<proteinExistence type="predicted"/>
<evidence type="ECO:0000259" key="1">
    <source>
        <dbReference type="PROSITE" id="PS50011"/>
    </source>
</evidence>
<reference evidence="2" key="2">
    <citation type="submission" date="2020-09" db="EMBL/GenBank/DDBJ databases">
        <authorList>
            <person name="Sun Q."/>
            <person name="Ohkuma M."/>
        </authorList>
    </citation>
    <scope>NUCLEOTIDE SEQUENCE</scope>
    <source>
        <strain evidence="2">JCM 4646</strain>
    </source>
</reference>
<sequence length="63" mass="6627">MRVPARAPAVAWSVVHRLGLVHRDLRAATITLTTAGPRLRRLGFAAAGTRSPAAAADRGPSRT</sequence>
<dbReference type="AlphaFoldDB" id="A0A919L1Y5"/>
<organism evidence="2 3">
    <name type="scientific">Kitasatospora indigofera</name>
    <dbReference type="NCBI Taxonomy" id="67307"/>
    <lineage>
        <taxon>Bacteria</taxon>
        <taxon>Bacillati</taxon>
        <taxon>Actinomycetota</taxon>
        <taxon>Actinomycetes</taxon>
        <taxon>Kitasatosporales</taxon>
        <taxon>Streptomycetaceae</taxon>
        <taxon>Kitasatospora</taxon>
    </lineage>
</organism>
<reference evidence="2" key="1">
    <citation type="journal article" date="2014" name="Int. J. Syst. Evol. Microbiol.">
        <title>Complete genome sequence of Corynebacterium casei LMG S-19264T (=DSM 44701T), isolated from a smear-ripened cheese.</title>
        <authorList>
            <consortium name="US DOE Joint Genome Institute (JGI-PGF)"/>
            <person name="Walter F."/>
            <person name="Albersmeier A."/>
            <person name="Kalinowski J."/>
            <person name="Ruckert C."/>
        </authorList>
    </citation>
    <scope>NUCLEOTIDE SEQUENCE</scope>
    <source>
        <strain evidence="2">JCM 4646</strain>
    </source>
</reference>
<gene>
    <name evidence="2" type="ORF">GCM10018781_62470</name>
</gene>
<evidence type="ECO:0000313" key="2">
    <source>
        <dbReference type="EMBL" id="GHH80938.1"/>
    </source>
</evidence>
<protein>
    <recommendedName>
        <fullName evidence="1">Protein kinase domain-containing protein</fullName>
    </recommendedName>
</protein>
<dbReference type="Proteomes" id="UP000617734">
    <property type="component" value="Unassembled WGS sequence"/>
</dbReference>
<dbReference type="InterPro" id="IPR000719">
    <property type="entry name" value="Prot_kinase_dom"/>
</dbReference>
<name>A0A919L1Y5_9ACTN</name>
<dbReference type="GO" id="GO:0005524">
    <property type="term" value="F:ATP binding"/>
    <property type="evidence" value="ECO:0007669"/>
    <property type="project" value="InterPro"/>
</dbReference>
<comment type="caution">
    <text evidence="2">The sequence shown here is derived from an EMBL/GenBank/DDBJ whole genome shotgun (WGS) entry which is preliminary data.</text>
</comment>
<dbReference type="EMBL" id="BNBO01000049">
    <property type="protein sequence ID" value="GHH80938.1"/>
    <property type="molecule type" value="Genomic_DNA"/>
</dbReference>
<dbReference type="GO" id="GO:0004672">
    <property type="term" value="F:protein kinase activity"/>
    <property type="evidence" value="ECO:0007669"/>
    <property type="project" value="InterPro"/>
</dbReference>
<keyword evidence="3" id="KW-1185">Reference proteome</keyword>
<feature type="domain" description="Protein kinase" evidence="1">
    <location>
        <begin position="1"/>
        <end position="63"/>
    </location>
</feature>
<evidence type="ECO:0000313" key="3">
    <source>
        <dbReference type="Proteomes" id="UP000617734"/>
    </source>
</evidence>
<accession>A0A919L1Y5</accession>
<dbReference type="PROSITE" id="PS50011">
    <property type="entry name" value="PROTEIN_KINASE_DOM"/>
    <property type="match status" value="1"/>
</dbReference>